<organism evidence="1 2">
    <name type="scientific">Aspergillus brunneoviolaceus CBS 621.78</name>
    <dbReference type="NCBI Taxonomy" id="1450534"/>
    <lineage>
        <taxon>Eukaryota</taxon>
        <taxon>Fungi</taxon>
        <taxon>Dikarya</taxon>
        <taxon>Ascomycota</taxon>
        <taxon>Pezizomycotina</taxon>
        <taxon>Eurotiomycetes</taxon>
        <taxon>Eurotiomycetidae</taxon>
        <taxon>Eurotiales</taxon>
        <taxon>Aspergillaceae</taxon>
        <taxon>Aspergillus</taxon>
        <taxon>Aspergillus subgen. Circumdati</taxon>
    </lineage>
</organism>
<sequence>MASKQILLISGGNTGLGLETLRALCRSETAYDLILAARTLSKGEAAAETLRQEFPGTPSTISPVQLDIADDESIAAAYSTISAKYERLDVLINNAGTQLPPSDPTPRRAAWNQTLNVNVTGTDIITDTFAPLLLKSSSPRLLFITSGTSSLNETMEPNLFINVPPPAGWPKKQLSAALLPYRASKTALNMVVRDWARVLNEDGVKVFAVSPGFLATGLGGGIGAKMGAAHPSVGGELVRDVVEGKRDEDVGLVVKEGGVQPW</sequence>
<evidence type="ECO:0000313" key="2">
    <source>
        <dbReference type="Proteomes" id="UP000249057"/>
    </source>
</evidence>
<reference evidence="1" key="1">
    <citation type="submission" date="2018-02" db="EMBL/GenBank/DDBJ databases">
        <title>The genomes of Aspergillus section Nigri reveals drivers in fungal speciation.</title>
        <authorList>
            <consortium name="DOE Joint Genome Institute"/>
            <person name="Vesth T.C."/>
            <person name="Nybo J."/>
            <person name="Theobald S."/>
            <person name="Brandl J."/>
            <person name="Frisvad J.C."/>
            <person name="Nielsen K.F."/>
            <person name="Lyhne E.K."/>
            <person name="Kogle M.E."/>
            <person name="Kuo A."/>
            <person name="Riley R."/>
            <person name="Clum A."/>
            <person name="Nolan M."/>
            <person name="Lipzen A."/>
            <person name="Salamov A."/>
            <person name="Henrissat B."/>
            <person name="Wiebenga A."/>
            <person name="De vries R.P."/>
            <person name="Grigoriev I.V."/>
            <person name="Mortensen U.H."/>
            <person name="Andersen M.R."/>
            <person name="Baker S.E."/>
        </authorList>
    </citation>
    <scope>NUCLEOTIDE SEQUENCE</scope>
    <source>
        <strain evidence="1">CBS 621.78</strain>
    </source>
</reference>
<evidence type="ECO:0000313" key="1">
    <source>
        <dbReference type="EMBL" id="RAH49599.1"/>
    </source>
</evidence>
<name>A0ACD1GJX6_9EURO</name>
<dbReference type="Proteomes" id="UP000249057">
    <property type="component" value="Unassembled WGS sequence"/>
</dbReference>
<keyword evidence="2" id="KW-1185">Reference proteome</keyword>
<accession>A0ACD1GJX6</accession>
<gene>
    <name evidence="1" type="ORF">BO95DRAFT_511387</name>
</gene>
<dbReference type="EMBL" id="KZ825317">
    <property type="protein sequence ID" value="RAH49599.1"/>
    <property type="molecule type" value="Genomic_DNA"/>
</dbReference>
<proteinExistence type="predicted"/>
<protein>
    <submittedName>
        <fullName evidence="1">NAD(P)-binding protein</fullName>
    </submittedName>
</protein>